<comment type="subcellular location">
    <subcellularLocation>
        <location evidence="1">Endomembrane system</location>
        <topology evidence="1">Multi-pass membrane protein</topology>
    </subcellularLocation>
    <subcellularLocation>
        <location evidence="6">Lysosome membrane</location>
        <topology evidence="6">Multi-pass membrane protein</topology>
    </subcellularLocation>
</comment>
<evidence type="ECO:0000256" key="2">
    <source>
        <dbReference type="ARBA" id="ARBA00007467"/>
    </source>
</evidence>
<feature type="transmembrane region" description="Helical" evidence="6">
    <location>
        <begin position="160"/>
        <end position="181"/>
    </location>
</feature>
<dbReference type="Gene3D" id="1.20.1250.20">
    <property type="entry name" value="MFS general substrate transporter like domains"/>
    <property type="match status" value="1"/>
</dbReference>
<name>A0A1I7SBL0_BURXY</name>
<proteinExistence type="inferred from homology"/>
<dbReference type="PRINTS" id="PR01315">
    <property type="entry name" value="BATTENIN"/>
</dbReference>
<evidence type="ECO:0000256" key="4">
    <source>
        <dbReference type="ARBA" id="ARBA00022989"/>
    </source>
</evidence>
<keyword evidence="4 6" id="KW-1133">Transmembrane helix</keyword>
<keyword evidence="3 6" id="KW-0812">Transmembrane</keyword>
<dbReference type="PANTHER" id="PTHR10981">
    <property type="entry name" value="BATTENIN"/>
    <property type="match status" value="1"/>
</dbReference>
<dbReference type="GO" id="GO:0007040">
    <property type="term" value="P:lysosome organization"/>
    <property type="evidence" value="ECO:0007669"/>
    <property type="project" value="TreeGrafter"/>
</dbReference>
<evidence type="ECO:0000256" key="6">
    <source>
        <dbReference type="RuleBase" id="RU361113"/>
    </source>
</evidence>
<feature type="transmembrane region" description="Helical" evidence="6">
    <location>
        <begin position="193"/>
        <end position="212"/>
    </location>
</feature>
<dbReference type="PANTHER" id="PTHR10981:SF8">
    <property type="entry name" value="BATTENIN"/>
    <property type="match status" value="1"/>
</dbReference>
<dbReference type="Proteomes" id="UP000095284">
    <property type="component" value="Unplaced"/>
</dbReference>
<dbReference type="GO" id="GO:0051453">
    <property type="term" value="P:regulation of intracellular pH"/>
    <property type="evidence" value="ECO:0007669"/>
    <property type="project" value="TreeGrafter"/>
</dbReference>
<organism evidence="7 8">
    <name type="scientific">Bursaphelenchus xylophilus</name>
    <name type="common">Pinewood nematode worm</name>
    <name type="synonym">Aphelenchoides xylophilus</name>
    <dbReference type="NCBI Taxonomy" id="6326"/>
    <lineage>
        <taxon>Eukaryota</taxon>
        <taxon>Metazoa</taxon>
        <taxon>Ecdysozoa</taxon>
        <taxon>Nematoda</taxon>
        <taxon>Chromadorea</taxon>
        <taxon>Rhabditida</taxon>
        <taxon>Tylenchina</taxon>
        <taxon>Tylenchomorpha</taxon>
        <taxon>Aphelenchoidea</taxon>
        <taxon>Aphelenchoididae</taxon>
        <taxon>Bursaphelenchus</taxon>
    </lineage>
</organism>
<dbReference type="SUPFAM" id="SSF103473">
    <property type="entry name" value="MFS general substrate transporter"/>
    <property type="match status" value="1"/>
</dbReference>
<evidence type="ECO:0000256" key="1">
    <source>
        <dbReference type="ARBA" id="ARBA00004127"/>
    </source>
</evidence>
<dbReference type="PIRSF" id="PIRSF015974">
    <property type="entry name" value="CLN3_BTN1"/>
    <property type="match status" value="1"/>
</dbReference>
<evidence type="ECO:0000313" key="7">
    <source>
        <dbReference type="Proteomes" id="UP000095284"/>
    </source>
</evidence>
<feature type="transmembrane region" description="Helical" evidence="6">
    <location>
        <begin position="76"/>
        <end position="97"/>
    </location>
</feature>
<accession>A0A1I7SBL0</accession>
<dbReference type="InterPro" id="IPR018460">
    <property type="entry name" value="Battenin_disease_Cln3_subgr"/>
</dbReference>
<dbReference type="AlphaFoldDB" id="A0A1I7SBL0"/>
<reference evidence="8" key="1">
    <citation type="submission" date="2016-11" db="UniProtKB">
        <authorList>
            <consortium name="WormBaseParasite"/>
        </authorList>
    </citation>
    <scope>IDENTIFICATION</scope>
</reference>
<dbReference type="GO" id="GO:0012505">
    <property type="term" value="C:endomembrane system"/>
    <property type="evidence" value="ECO:0007669"/>
    <property type="project" value="UniProtKB-SubCell"/>
</dbReference>
<keyword evidence="6" id="KW-0458">Lysosome</keyword>
<comment type="similarity">
    <text evidence="2 6">Belongs to the battenin family.</text>
</comment>
<sequence length="456" mass="50482">MPELKKMVEISDNVRNFIAFWIFGLCNNFAYVIMLSAASDIIEKDNGHHEGGANETSSDPPCQEVIPTRECTTATVGAVLLADILPSLFAKLALPFFMHRLPHGVRHLIVCLLQATSYIIVAFSPNLTLSLFGVVCAALGSGIGENAYLALTSHYTGNAISAWSSGTGGAGIFGSLAYAALTEQHFLGLSPRTTLLIMLVIPILFYLTHYTVLVPSPTVYRANITQPNTWIVPSTPKKHVISASTIDDKDTIGKPAWTSSDESINNKDDDQVYSSTIGSLTTVQRMKLVVPLLKYMIPVALVYYAEYLINQGLTQHMVFECSKGFDISPKGQYRWYQVLYQLGVFISRSSVNIIELPYWGLLVLPVLQFSNTIFFFFEAIFYFIPHIWVTFVVILFEGFFGGASYVNTFHRIHKDSDPRFREFNLAVASLADAVGIVLAGFSAIALHNYILCPLKE</sequence>
<feature type="transmembrane region" description="Helical" evidence="6">
    <location>
        <begin position="383"/>
        <end position="406"/>
    </location>
</feature>
<dbReference type="WBParaSite" id="BXY_1040900.1">
    <property type="protein sequence ID" value="BXY_1040900.1"/>
    <property type="gene ID" value="BXY_1040900"/>
</dbReference>
<evidence type="ECO:0000256" key="5">
    <source>
        <dbReference type="ARBA" id="ARBA00023136"/>
    </source>
</evidence>
<dbReference type="eggNOG" id="KOG3880">
    <property type="taxonomic scope" value="Eukaryota"/>
</dbReference>
<evidence type="ECO:0000256" key="3">
    <source>
        <dbReference type="ARBA" id="ARBA00022692"/>
    </source>
</evidence>
<dbReference type="GO" id="GO:0005765">
    <property type="term" value="C:lysosomal membrane"/>
    <property type="evidence" value="ECO:0007669"/>
    <property type="project" value="UniProtKB-SubCell"/>
</dbReference>
<feature type="transmembrane region" description="Helical" evidence="6">
    <location>
        <begin position="118"/>
        <end position="140"/>
    </location>
</feature>
<feature type="transmembrane region" description="Helical" evidence="6">
    <location>
        <begin position="427"/>
        <end position="450"/>
    </location>
</feature>
<dbReference type="InterPro" id="IPR003492">
    <property type="entry name" value="Battenin_disease_Cln3"/>
</dbReference>
<dbReference type="InterPro" id="IPR036259">
    <property type="entry name" value="MFS_trans_sf"/>
</dbReference>
<dbReference type="Pfam" id="PF02487">
    <property type="entry name" value="CLN3"/>
    <property type="match status" value="1"/>
</dbReference>
<feature type="transmembrane region" description="Helical" evidence="6">
    <location>
        <begin position="20"/>
        <end position="38"/>
    </location>
</feature>
<keyword evidence="5 6" id="KW-0472">Membrane</keyword>
<evidence type="ECO:0000313" key="8">
    <source>
        <dbReference type="WBParaSite" id="BXY_1040900.1"/>
    </source>
</evidence>
<protein>
    <recommendedName>
        <fullName evidence="6">Battenin</fullName>
    </recommendedName>
</protein>
<feature type="transmembrane region" description="Helical" evidence="6">
    <location>
        <begin position="356"/>
        <end position="377"/>
    </location>
</feature>